<dbReference type="PANTHER" id="PTHR39210:SF1">
    <property type="entry name" value="HEPARIN-SULFATE LYASE"/>
    <property type="match status" value="1"/>
</dbReference>
<dbReference type="Gene3D" id="1.50.10.100">
    <property type="entry name" value="Chondroitin AC/alginate lyase"/>
    <property type="match status" value="1"/>
</dbReference>
<evidence type="ECO:0000256" key="4">
    <source>
        <dbReference type="ARBA" id="ARBA00023239"/>
    </source>
</evidence>
<evidence type="ECO:0000256" key="1">
    <source>
        <dbReference type="ARBA" id="ARBA00004418"/>
    </source>
</evidence>
<evidence type="ECO:0000313" key="8">
    <source>
        <dbReference type="Proteomes" id="UP000642809"/>
    </source>
</evidence>
<comment type="caution">
    <text evidence="7">The sequence shown here is derived from an EMBL/GenBank/DDBJ whole genome shotgun (WGS) entry which is preliminary data.</text>
</comment>
<reference evidence="7" key="2">
    <citation type="submission" date="2020-09" db="EMBL/GenBank/DDBJ databases">
        <authorList>
            <person name="Sun Q."/>
            <person name="Kim S."/>
        </authorList>
    </citation>
    <scope>NUCLEOTIDE SEQUENCE</scope>
    <source>
        <strain evidence="7">KCTC 23224</strain>
    </source>
</reference>
<dbReference type="Gene3D" id="2.70.98.70">
    <property type="match status" value="1"/>
</dbReference>
<organism evidence="7 8">
    <name type="scientific">Mongoliitalea lutea</name>
    <dbReference type="NCBI Taxonomy" id="849756"/>
    <lineage>
        <taxon>Bacteria</taxon>
        <taxon>Pseudomonadati</taxon>
        <taxon>Bacteroidota</taxon>
        <taxon>Cytophagia</taxon>
        <taxon>Cytophagales</taxon>
        <taxon>Cyclobacteriaceae</taxon>
        <taxon>Mongoliitalea</taxon>
    </lineage>
</organism>
<evidence type="ECO:0000256" key="2">
    <source>
        <dbReference type="ARBA" id="ARBA00022729"/>
    </source>
</evidence>
<dbReference type="PANTHER" id="PTHR39210">
    <property type="entry name" value="HEPARIN-SULFATE LYASE"/>
    <property type="match status" value="1"/>
</dbReference>
<name>A0A8J3G4I1_9BACT</name>
<comment type="subcellular location">
    <subcellularLocation>
        <location evidence="1">Periplasm</location>
    </subcellularLocation>
</comment>
<accession>A0A8J3G4I1</accession>
<dbReference type="Proteomes" id="UP000642809">
    <property type="component" value="Unassembled WGS sequence"/>
</dbReference>
<dbReference type="GO" id="GO:0042597">
    <property type="term" value="C:periplasmic space"/>
    <property type="evidence" value="ECO:0007669"/>
    <property type="project" value="UniProtKB-SubCell"/>
</dbReference>
<dbReference type="InterPro" id="IPR012480">
    <property type="entry name" value="Hepar_II_III_C"/>
</dbReference>
<dbReference type="Pfam" id="PF16889">
    <property type="entry name" value="Hepar_II_III_N"/>
    <property type="match status" value="1"/>
</dbReference>
<dbReference type="InterPro" id="IPR008929">
    <property type="entry name" value="Chondroitin_lyas"/>
</dbReference>
<keyword evidence="4" id="KW-0456">Lyase</keyword>
<gene>
    <name evidence="7" type="ORF">GCM10008106_10080</name>
</gene>
<dbReference type="Pfam" id="PF07940">
    <property type="entry name" value="Hepar_II_III_C"/>
    <property type="match status" value="1"/>
</dbReference>
<evidence type="ECO:0000259" key="6">
    <source>
        <dbReference type="Pfam" id="PF16889"/>
    </source>
</evidence>
<keyword evidence="2" id="KW-0732">Signal</keyword>
<evidence type="ECO:0000259" key="5">
    <source>
        <dbReference type="Pfam" id="PF07940"/>
    </source>
</evidence>
<keyword evidence="3" id="KW-0574">Periplasm</keyword>
<dbReference type="InterPro" id="IPR031680">
    <property type="entry name" value="Hepar_II_III_N"/>
</dbReference>
<evidence type="ECO:0000256" key="3">
    <source>
        <dbReference type="ARBA" id="ARBA00022764"/>
    </source>
</evidence>
<proteinExistence type="predicted"/>
<dbReference type="AlphaFoldDB" id="A0A8J3G4I1"/>
<sequence>MIKTLRSKIIFGSQLIQNMGLRYLTFRLSHELKRKIGILEVSHPTRKSSPVGWDLEKWRKNVPVFLVGNLQAAGKYQKNDFTQLEERIKKYLGGEVRMFNHSFEKLPATNPWLTHLKTGFQFQSDVHWSKIKDLDDKQGDIKYVWEKSRFTYLLEIIRYDYLAKTDHSAFVFDEIDSWINANPVNQGPNWVCSQEISLRVFNWLFALHFYKNSEHLTSSRWEKIQHVLYWSLHHVYHQINFSRIAVRNNHAITETLFLALSSILLPQFEESKIWSVKGRRFFEQEIAYQIYEDGTFLQFSMNYHRVVIQLLTFGINLTELYGQPFSQKVYAKAYASLNFLYRCMNHEDGFLPNYGNNDGALFFPFSDCHYRDYRPALHALHFTLTGSNLIVDSLENQDSWKEEAFWLCHNKKVSYHKFSVLTNELGTFRFDDGGYYLHKDVQTFTFLRCGNHKDRPHQCDNLHLDIWVDGENILKDAGSYTYNAPVETLDFFSGNKGHNILSINSENQMLRGGRFIWIYWTQRESVTIDETQDFWIFKGRIKAYGQIGENIMIERIVKKDKNQAHWTIEDSVINSPDKSLLSQHWNGLDRTKYQIVSQDEEGKPLTATLNTTFFSEFYGNKTEQNQISFCNYSSKIITLIFKI</sequence>
<evidence type="ECO:0008006" key="9">
    <source>
        <dbReference type="Google" id="ProtNLM"/>
    </source>
</evidence>
<dbReference type="EMBL" id="BMYF01000005">
    <property type="protein sequence ID" value="GHB31343.1"/>
    <property type="molecule type" value="Genomic_DNA"/>
</dbReference>
<protein>
    <recommendedName>
        <fullName evidence="9">Heparinase II/III N-terminus</fullName>
    </recommendedName>
</protein>
<reference evidence="7" key="1">
    <citation type="journal article" date="2014" name="Int. J. Syst. Evol. Microbiol.">
        <title>Complete genome sequence of Corynebacterium casei LMG S-19264T (=DSM 44701T), isolated from a smear-ripened cheese.</title>
        <authorList>
            <consortium name="US DOE Joint Genome Institute (JGI-PGF)"/>
            <person name="Walter F."/>
            <person name="Albersmeier A."/>
            <person name="Kalinowski J."/>
            <person name="Ruckert C."/>
        </authorList>
    </citation>
    <scope>NUCLEOTIDE SEQUENCE</scope>
    <source>
        <strain evidence="7">KCTC 23224</strain>
    </source>
</reference>
<keyword evidence="8" id="KW-1185">Reference proteome</keyword>
<feature type="domain" description="Heparin-sulfate lyase N-terminal" evidence="6">
    <location>
        <begin position="139"/>
        <end position="319"/>
    </location>
</feature>
<evidence type="ECO:0000313" key="7">
    <source>
        <dbReference type="EMBL" id="GHB31343.1"/>
    </source>
</evidence>
<dbReference type="SUPFAM" id="SSF48230">
    <property type="entry name" value="Chondroitin AC/alginate lyase"/>
    <property type="match status" value="1"/>
</dbReference>
<feature type="domain" description="Heparinase II/III-like C-terminal" evidence="5">
    <location>
        <begin position="428"/>
        <end position="579"/>
    </location>
</feature>
<dbReference type="GO" id="GO:0016829">
    <property type="term" value="F:lyase activity"/>
    <property type="evidence" value="ECO:0007669"/>
    <property type="project" value="UniProtKB-KW"/>
</dbReference>